<reference evidence="1 2" key="1">
    <citation type="journal article" date="2022" name="Hortic Res">
        <title>A haplotype resolved chromosomal level avocado genome allows analysis of novel avocado genes.</title>
        <authorList>
            <person name="Nath O."/>
            <person name="Fletcher S.J."/>
            <person name="Hayward A."/>
            <person name="Shaw L.M."/>
            <person name="Masouleh A.K."/>
            <person name="Furtado A."/>
            <person name="Henry R.J."/>
            <person name="Mitter N."/>
        </authorList>
    </citation>
    <scope>NUCLEOTIDE SEQUENCE [LARGE SCALE GENOMIC DNA]</scope>
    <source>
        <strain evidence="2">cv. Hass</strain>
    </source>
</reference>
<accession>A0ACC2MUN4</accession>
<name>A0ACC2MUN4_PERAE</name>
<dbReference type="EMBL" id="CM056809">
    <property type="protein sequence ID" value="KAJ8649434.1"/>
    <property type="molecule type" value="Genomic_DNA"/>
</dbReference>
<organism evidence="1 2">
    <name type="scientific">Persea americana</name>
    <name type="common">Avocado</name>
    <dbReference type="NCBI Taxonomy" id="3435"/>
    <lineage>
        <taxon>Eukaryota</taxon>
        <taxon>Viridiplantae</taxon>
        <taxon>Streptophyta</taxon>
        <taxon>Embryophyta</taxon>
        <taxon>Tracheophyta</taxon>
        <taxon>Spermatophyta</taxon>
        <taxon>Magnoliopsida</taxon>
        <taxon>Magnoliidae</taxon>
        <taxon>Laurales</taxon>
        <taxon>Lauraceae</taxon>
        <taxon>Persea</taxon>
    </lineage>
</organism>
<evidence type="ECO:0000313" key="2">
    <source>
        <dbReference type="Proteomes" id="UP001234297"/>
    </source>
</evidence>
<comment type="caution">
    <text evidence="1">The sequence shown here is derived from an EMBL/GenBank/DDBJ whole genome shotgun (WGS) entry which is preliminary data.</text>
</comment>
<keyword evidence="2" id="KW-1185">Reference proteome</keyword>
<sequence length="711" mass="80678">MGNLKRKVKNRAYVEGSICEAYSFDEISMFVSDYFPDEVLTKANRVPRHDDGGNVELNGRLSVFGLPGRAYGKGKRIFLSEQELHAAHTYILFNCEEIDDFVRSYDDELKANQSGITDKDIQLSRDKNVALSLKDKAFNDVSIPSNVQVLAMGPDRDQVCRNGYKVNGYDFHTKTYASGKRTTNTGVCVQGDCYNELGRAFYGELEEIIELSYKGTYGGQINLFKCRWFDSEKGIRVDRHGITDIDVHRSTYVNAPFVLPTQTMQVYYTPGPTRKRDRPPADWQVVIHTPARTRVQLVDREFYQEEMLHRPPVINVDDNNELNQLVGGDEPDELDPESVPVLVDSDTEEEELLTETDTDNESKEDDDVFFISAKKARLGSGSELDPEGPDSKIVKCISQLYLQNWPTPAITWASTPLGHKDAVWAEFQKRYRWDDAHASIIQTIFWQKCAARTKDNLSKERQKALQNTQIDHPGQAEEYMHEYSPWWCAPTIWAGMCEQWKAESWVKRCTTAAVNRASGAPEGNKAPGTYKGGSISQLQHVAAREASSQGQPIHWLDVYVATRDGLPEAVQIVETYNTLMDERYPEGTSRPPIDQELWERASVVKKNYVKGQGQRRRPTISGTGSSGNQSTQSSYQPMPHTAADCVRAICRDRDLLRTLHVHLQSLDPDELADAMAIAAQQETDDEHVWTIMREIYSCILFILFYLCTYLL</sequence>
<dbReference type="Proteomes" id="UP001234297">
    <property type="component" value="Chromosome 1"/>
</dbReference>
<proteinExistence type="predicted"/>
<evidence type="ECO:0000313" key="1">
    <source>
        <dbReference type="EMBL" id="KAJ8649434.1"/>
    </source>
</evidence>
<protein>
    <submittedName>
        <fullName evidence="1">Uncharacterized protein</fullName>
    </submittedName>
</protein>
<gene>
    <name evidence="1" type="ORF">MRB53_002457</name>
</gene>